<dbReference type="InterPro" id="IPR044824">
    <property type="entry name" value="MAIN-like"/>
</dbReference>
<dbReference type="Proteomes" id="UP000828251">
    <property type="component" value="Unassembled WGS sequence"/>
</dbReference>
<accession>A0A9D3UFL6</accession>
<keyword evidence="3" id="KW-1185">Reference proteome</keyword>
<evidence type="ECO:0000259" key="1">
    <source>
        <dbReference type="Pfam" id="PF10536"/>
    </source>
</evidence>
<dbReference type="InterPro" id="IPR019557">
    <property type="entry name" value="AminoTfrase-like_pln_mobile"/>
</dbReference>
<dbReference type="EMBL" id="JAIQCV010000012">
    <property type="protein sequence ID" value="KAH1039560.1"/>
    <property type="molecule type" value="Genomic_DNA"/>
</dbReference>
<proteinExistence type="predicted"/>
<dbReference type="Pfam" id="PF10536">
    <property type="entry name" value="PMD"/>
    <property type="match status" value="1"/>
</dbReference>
<name>A0A9D3UFL6_9ROSI</name>
<gene>
    <name evidence="2" type="ORF">J1N35_041303</name>
</gene>
<reference evidence="2 3" key="1">
    <citation type="journal article" date="2021" name="Plant Biotechnol. J.">
        <title>Multi-omics assisted identification of the key and species-specific regulatory components of drought-tolerant mechanisms in Gossypium stocksii.</title>
        <authorList>
            <person name="Yu D."/>
            <person name="Ke L."/>
            <person name="Zhang D."/>
            <person name="Wu Y."/>
            <person name="Sun Y."/>
            <person name="Mei J."/>
            <person name="Sun J."/>
            <person name="Sun Y."/>
        </authorList>
    </citation>
    <scope>NUCLEOTIDE SEQUENCE [LARGE SCALE GENOMIC DNA]</scope>
    <source>
        <strain evidence="3">cv. E1</strain>
        <tissue evidence="2">Leaf</tissue>
    </source>
</reference>
<dbReference type="OrthoDB" id="1937804at2759"/>
<sequence length="275" mass="31814">MDTFLIHFVDNHIFAVQLVMVDNRVLEAFIHNTGEPPILEIHGYLQEAGFLHAFRMQRGCKLDPTLISAFLERWRPEAHTFYLSCGECKITLKDVALQLSLSVDEPVITGSTVVWRKMDLCMGLLGRVPNSEWAKLSWGFSVLSTLYWELCLAMQPNKMSNGGCLFELMSYADPDIISCIPLKVLANREMWHVKVPFIVYAMVKIHESNQVLRQFGYRQRIPPPPRDMNELHKIDMRGKNNEDWVTKHREWLLYKKDDNEFKLVMQPTGGLFGIS</sequence>
<evidence type="ECO:0000313" key="2">
    <source>
        <dbReference type="EMBL" id="KAH1039560.1"/>
    </source>
</evidence>
<organism evidence="2 3">
    <name type="scientific">Gossypium stocksii</name>
    <dbReference type="NCBI Taxonomy" id="47602"/>
    <lineage>
        <taxon>Eukaryota</taxon>
        <taxon>Viridiplantae</taxon>
        <taxon>Streptophyta</taxon>
        <taxon>Embryophyta</taxon>
        <taxon>Tracheophyta</taxon>
        <taxon>Spermatophyta</taxon>
        <taxon>Magnoliopsida</taxon>
        <taxon>eudicotyledons</taxon>
        <taxon>Gunneridae</taxon>
        <taxon>Pentapetalae</taxon>
        <taxon>rosids</taxon>
        <taxon>malvids</taxon>
        <taxon>Malvales</taxon>
        <taxon>Malvaceae</taxon>
        <taxon>Malvoideae</taxon>
        <taxon>Gossypium</taxon>
    </lineage>
</organism>
<protein>
    <recommendedName>
        <fullName evidence="1">Aminotransferase-like plant mobile domain-containing protein</fullName>
    </recommendedName>
</protein>
<dbReference type="PANTHER" id="PTHR46033:SF8">
    <property type="entry name" value="PROTEIN MAINTENANCE OF MERISTEMS-LIKE"/>
    <property type="match status" value="1"/>
</dbReference>
<evidence type="ECO:0000313" key="3">
    <source>
        <dbReference type="Proteomes" id="UP000828251"/>
    </source>
</evidence>
<dbReference type="GO" id="GO:0010073">
    <property type="term" value="P:meristem maintenance"/>
    <property type="evidence" value="ECO:0007669"/>
    <property type="project" value="InterPro"/>
</dbReference>
<feature type="domain" description="Aminotransferase-like plant mobile" evidence="1">
    <location>
        <begin position="55"/>
        <end position="131"/>
    </location>
</feature>
<dbReference type="AlphaFoldDB" id="A0A9D3UFL6"/>
<comment type="caution">
    <text evidence="2">The sequence shown here is derived from an EMBL/GenBank/DDBJ whole genome shotgun (WGS) entry which is preliminary data.</text>
</comment>
<dbReference type="PANTHER" id="PTHR46033">
    <property type="entry name" value="PROTEIN MAIN-LIKE 2"/>
    <property type="match status" value="1"/>
</dbReference>